<dbReference type="SUPFAM" id="SSF53850">
    <property type="entry name" value="Periplasmic binding protein-like II"/>
    <property type="match status" value="1"/>
</dbReference>
<dbReference type="Pfam" id="PF13416">
    <property type="entry name" value="SBP_bac_8"/>
    <property type="match status" value="1"/>
</dbReference>
<protein>
    <submittedName>
        <fullName evidence="4">Extracellular solute-binding protein</fullName>
    </submittedName>
</protein>
<dbReference type="GO" id="GO:0030976">
    <property type="term" value="F:thiamine pyrophosphate binding"/>
    <property type="evidence" value="ECO:0007669"/>
    <property type="project" value="TreeGrafter"/>
</dbReference>
<evidence type="ECO:0000256" key="1">
    <source>
        <dbReference type="ARBA" id="ARBA00022729"/>
    </source>
</evidence>
<keyword evidence="1 3" id="KW-0732">Signal</keyword>
<evidence type="ECO:0000313" key="4">
    <source>
        <dbReference type="EMBL" id="MYZ46438.1"/>
    </source>
</evidence>
<dbReference type="GO" id="GO:0030975">
    <property type="term" value="F:thiamine binding"/>
    <property type="evidence" value="ECO:0007669"/>
    <property type="project" value="TreeGrafter"/>
</dbReference>
<dbReference type="RefSeq" id="WP_161138784.1">
    <property type="nucleotide sequence ID" value="NZ_SPKJ01000003.1"/>
</dbReference>
<evidence type="ECO:0000256" key="3">
    <source>
        <dbReference type="SAM" id="SignalP"/>
    </source>
</evidence>
<feature type="signal peptide" evidence="3">
    <location>
        <begin position="1"/>
        <end position="33"/>
    </location>
</feature>
<dbReference type="AlphaFoldDB" id="A0A964T131"/>
<gene>
    <name evidence="4" type="ORF">E4O86_01715</name>
</gene>
<dbReference type="Proteomes" id="UP000773614">
    <property type="component" value="Unassembled WGS sequence"/>
</dbReference>
<name>A0A964T131_9HYPH</name>
<keyword evidence="5" id="KW-1185">Reference proteome</keyword>
<dbReference type="OrthoDB" id="9766989at2"/>
<dbReference type="Gene3D" id="3.40.190.10">
    <property type="entry name" value="Periplasmic binding protein-like II"/>
    <property type="match status" value="2"/>
</dbReference>
<dbReference type="PROSITE" id="PS51318">
    <property type="entry name" value="TAT"/>
    <property type="match status" value="1"/>
</dbReference>
<organism evidence="4 5">
    <name type="scientific">Propylenella binzhouense</name>
    <dbReference type="NCBI Taxonomy" id="2555902"/>
    <lineage>
        <taxon>Bacteria</taxon>
        <taxon>Pseudomonadati</taxon>
        <taxon>Pseudomonadota</taxon>
        <taxon>Alphaproteobacteria</taxon>
        <taxon>Hyphomicrobiales</taxon>
        <taxon>Propylenellaceae</taxon>
        <taxon>Propylenella</taxon>
    </lineage>
</organism>
<dbReference type="InterPro" id="IPR006059">
    <property type="entry name" value="SBP"/>
</dbReference>
<reference evidence="4" key="1">
    <citation type="submission" date="2019-03" db="EMBL/GenBank/DDBJ databases">
        <title>Afifella sp. nov., isolated from activated sludge.</title>
        <authorList>
            <person name="Li Q."/>
            <person name="Liu Y."/>
        </authorList>
    </citation>
    <scope>NUCLEOTIDE SEQUENCE</scope>
    <source>
        <strain evidence="4">L72</strain>
    </source>
</reference>
<dbReference type="PANTHER" id="PTHR30006:SF2">
    <property type="entry name" value="ABC TRANSPORTER SUBSTRATE-BINDING PROTEIN"/>
    <property type="match status" value="1"/>
</dbReference>
<feature type="chain" id="PRO_5036960003" evidence="3">
    <location>
        <begin position="34"/>
        <end position="356"/>
    </location>
</feature>
<dbReference type="InterPro" id="IPR006311">
    <property type="entry name" value="TAT_signal"/>
</dbReference>
<dbReference type="GO" id="GO:0030288">
    <property type="term" value="C:outer membrane-bounded periplasmic space"/>
    <property type="evidence" value="ECO:0007669"/>
    <property type="project" value="TreeGrafter"/>
</dbReference>
<sequence length="356" mass="39056">MSDLSNPTRRAVLKYGAASLAMMGAVAPRAAWADSQFTVGTLGGSWGDGIKKSFVPSLIQSGTLAAEPSYLDAPYPAMISRLLAQPDNPPFSTADFLDIEHYMAADAGVLQDLDLDIVTNYKDVFPTAHQPERNGLKHWASAMTVPFISITYNTKLASAPTSWDDLWAASLKGKIGVPDFGYYGLMWLHAINKHLGGDEDNIDPAVEAISDLFKKNGALLIKNQEQAIKAYSDETIVMMPYWNGRTFALQESGVPLAMAYVDASLQPHNGFIVPKGTGFAKEANHFVNATLDGELQLNMTRIFRYPPSNRTVKLPPEMEHYAVPESALEKVVKLDWGKIHASRSAALERWNREILG</sequence>
<evidence type="ECO:0000256" key="2">
    <source>
        <dbReference type="ARBA" id="ARBA00022764"/>
    </source>
</evidence>
<comment type="caution">
    <text evidence="4">The sequence shown here is derived from an EMBL/GenBank/DDBJ whole genome shotgun (WGS) entry which is preliminary data.</text>
</comment>
<evidence type="ECO:0000313" key="5">
    <source>
        <dbReference type="Proteomes" id="UP000773614"/>
    </source>
</evidence>
<accession>A0A964T131</accession>
<keyword evidence="2" id="KW-0574">Periplasm</keyword>
<proteinExistence type="predicted"/>
<dbReference type="EMBL" id="SPKJ01000003">
    <property type="protein sequence ID" value="MYZ46438.1"/>
    <property type="molecule type" value="Genomic_DNA"/>
</dbReference>
<dbReference type="GO" id="GO:0015888">
    <property type="term" value="P:thiamine transport"/>
    <property type="evidence" value="ECO:0007669"/>
    <property type="project" value="TreeGrafter"/>
</dbReference>
<dbReference type="PANTHER" id="PTHR30006">
    <property type="entry name" value="THIAMINE-BINDING PERIPLASMIC PROTEIN-RELATED"/>
    <property type="match status" value="1"/>
</dbReference>